<accession>A0ABN1R8P2</accession>
<feature type="chain" id="PRO_5045161633" description="Peptidase inhibitor family I36" evidence="1">
    <location>
        <begin position="28"/>
        <end position="128"/>
    </location>
</feature>
<dbReference type="RefSeq" id="WP_344241950.1">
    <property type="nucleotide sequence ID" value="NZ_BAAAHH010000013.1"/>
</dbReference>
<organism evidence="2 3">
    <name type="scientific">Actinocorallia libanotica</name>
    <dbReference type="NCBI Taxonomy" id="46162"/>
    <lineage>
        <taxon>Bacteria</taxon>
        <taxon>Bacillati</taxon>
        <taxon>Actinomycetota</taxon>
        <taxon>Actinomycetes</taxon>
        <taxon>Streptosporangiales</taxon>
        <taxon>Thermomonosporaceae</taxon>
        <taxon>Actinocorallia</taxon>
    </lineage>
</organism>
<reference evidence="2 3" key="1">
    <citation type="journal article" date="2019" name="Int. J. Syst. Evol. Microbiol.">
        <title>The Global Catalogue of Microorganisms (GCM) 10K type strain sequencing project: providing services to taxonomists for standard genome sequencing and annotation.</title>
        <authorList>
            <consortium name="The Broad Institute Genomics Platform"/>
            <consortium name="The Broad Institute Genome Sequencing Center for Infectious Disease"/>
            <person name="Wu L."/>
            <person name="Ma J."/>
        </authorList>
    </citation>
    <scope>NUCLEOTIDE SEQUENCE [LARGE SCALE GENOMIC DNA]</scope>
    <source>
        <strain evidence="2 3">JCM 10696</strain>
    </source>
</reference>
<dbReference type="Proteomes" id="UP001500665">
    <property type="component" value="Unassembled WGS sequence"/>
</dbReference>
<protein>
    <recommendedName>
        <fullName evidence="4">Peptidase inhibitor family I36</fullName>
    </recommendedName>
</protein>
<dbReference type="EMBL" id="BAAAHH010000013">
    <property type="protein sequence ID" value="GAA0953494.1"/>
    <property type="molecule type" value="Genomic_DNA"/>
</dbReference>
<keyword evidence="3" id="KW-1185">Reference proteome</keyword>
<gene>
    <name evidence="2" type="ORF">GCM10009550_35560</name>
</gene>
<evidence type="ECO:0000313" key="2">
    <source>
        <dbReference type="EMBL" id="GAA0953494.1"/>
    </source>
</evidence>
<feature type="signal peptide" evidence="1">
    <location>
        <begin position="1"/>
        <end position="27"/>
    </location>
</feature>
<keyword evidence="1" id="KW-0732">Signal</keyword>
<evidence type="ECO:0000256" key="1">
    <source>
        <dbReference type="SAM" id="SignalP"/>
    </source>
</evidence>
<sequence>MTKKKSAAVTIACAAAVAALHTAPLPAAARAAGPAAPQWQGCPVDEFCVWEGPDGTGKVATYRNGTFNVANQGLVNGGRSAWNRTNGKWCWLDIPGRTFMGKYVGPNQQLSNTAVWAAHRPDYVRCIP</sequence>
<dbReference type="Pfam" id="PF03995">
    <property type="entry name" value="Inhibitor_I36"/>
    <property type="match status" value="1"/>
</dbReference>
<name>A0ABN1R8P2_9ACTN</name>
<evidence type="ECO:0008006" key="4">
    <source>
        <dbReference type="Google" id="ProtNLM"/>
    </source>
</evidence>
<comment type="caution">
    <text evidence="2">The sequence shown here is derived from an EMBL/GenBank/DDBJ whole genome shotgun (WGS) entry which is preliminary data.</text>
</comment>
<proteinExistence type="predicted"/>
<evidence type="ECO:0000313" key="3">
    <source>
        <dbReference type="Proteomes" id="UP001500665"/>
    </source>
</evidence>